<evidence type="ECO:0000259" key="7">
    <source>
        <dbReference type="Pfam" id="PF00408"/>
    </source>
</evidence>
<evidence type="ECO:0008006" key="13">
    <source>
        <dbReference type="Google" id="ProtNLM"/>
    </source>
</evidence>
<keyword evidence="3" id="KW-0597">Phosphoprotein</keyword>
<sequence length="464" mass="52148">MKINPFIFRDYDIRGIVPLDLDSDIALHLGKAFGTFVKDKYGERVVVGHDNRKSSQDIKDKFVYGLMSTGCKVSDIGLSLTPIIHFLTFNKRFDSGVMVTASHNEEKFNGFRMCGRRAEPIFGDMILEIKQIVESESYLKGNGSIDYEDLIPEYESYYQKNFSFKSGLKVLVDCGNGTSSIIVGEIFEKLGINVSLLYCNLDGDYPHGIPDPENNLFMAELSEKVVEGGFDIGFAFDTDADRFGVVDDKGNIYENDKLLLLFAKHILKGNPGKKVLCDVKSTSLLEKFIKDFGGEHVMIRTGHPYFIKGLKEGAILGAEYSGHMYFGDKYFGFDDGLYSSVRLLEILSQAGMSLSKLMDEFPKTYHTGEIKYPCEEGEKDRLVQKVGESLKNLGLKIMVSEIDGVRVSLDRMGWFLVRASNTGSYISIRFESDTKEVFNKIADFLVSVLPNLPEILPSEYVKYS</sequence>
<evidence type="ECO:0000256" key="2">
    <source>
        <dbReference type="ARBA" id="ARBA00010231"/>
    </source>
</evidence>
<dbReference type="Gene3D" id="3.30.310.50">
    <property type="entry name" value="Alpha-D-phosphohexomutase, C-terminal domain"/>
    <property type="match status" value="1"/>
</dbReference>
<dbReference type="InterPro" id="IPR005841">
    <property type="entry name" value="Alpha-D-phosphohexomutase_SF"/>
</dbReference>
<dbReference type="AlphaFoldDB" id="A0A1F4VCU7"/>
<evidence type="ECO:0000313" key="11">
    <source>
        <dbReference type="EMBL" id="OGC54947.1"/>
    </source>
</evidence>
<comment type="cofactor">
    <cofactor evidence="1">
        <name>Mg(2+)</name>
        <dbReference type="ChEBI" id="CHEBI:18420"/>
    </cofactor>
</comment>
<evidence type="ECO:0000256" key="6">
    <source>
        <dbReference type="ARBA" id="ARBA00023235"/>
    </source>
</evidence>
<dbReference type="InterPro" id="IPR016055">
    <property type="entry name" value="A-D-PHexomutase_a/b/a-I/II/III"/>
</dbReference>
<keyword evidence="5" id="KW-0460">Magnesium</keyword>
<dbReference type="InterPro" id="IPR005845">
    <property type="entry name" value="A-D-PHexomutase_a/b/a-II"/>
</dbReference>
<feature type="domain" description="Alpha-D-phosphohexomutase alpha/beta/alpha" evidence="9">
    <location>
        <begin position="158"/>
        <end position="250"/>
    </location>
</feature>
<protein>
    <recommendedName>
        <fullName evidence="13">Phosphomannomutase</fullName>
    </recommendedName>
</protein>
<dbReference type="EMBL" id="MEVI01000003">
    <property type="protein sequence ID" value="OGC54947.1"/>
    <property type="molecule type" value="Genomic_DNA"/>
</dbReference>
<feature type="domain" description="Alpha-D-phosphohexomutase alpha/beta/alpha" evidence="10">
    <location>
        <begin position="255"/>
        <end position="365"/>
    </location>
</feature>
<comment type="caution">
    <text evidence="11">The sequence shown here is derived from an EMBL/GenBank/DDBJ whole genome shotgun (WGS) entry which is preliminary data.</text>
</comment>
<evidence type="ECO:0000259" key="9">
    <source>
        <dbReference type="Pfam" id="PF02879"/>
    </source>
</evidence>
<dbReference type="GO" id="GO:0005975">
    <property type="term" value="P:carbohydrate metabolic process"/>
    <property type="evidence" value="ECO:0007669"/>
    <property type="project" value="InterPro"/>
</dbReference>
<accession>A0A1F4VCU7</accession>
<dbReference type="CDD" id="cd03089">
    <property type="entry name" value="PMM_PGM"/>
    <property type="match status" value="1"/>
</dbReference>
<keyword evidence="4" id="KW-0479">Metal-binding</keyword>
<evidence type="ECO:0000313" key="12">
    <source>
        <dbReference type="Proteomes" id="UP000176504"/>
    </source>
</evidence>
<dbReference type="Pfam" id="PF02880">
    <property type="entry name" value="PGM_PMM_III"/>
    <property type="match status" value="1"/>
</dbReference>
<evidence type="ECO:0000256" key="1">
    <source>
        <dbReference type="ARBA" id="ARBA00001946"/>
    </source>
</evidence>
<dbReference type="InterPro" id="IPR005844">
    <property type="entry name" value="A-D-PHexomutase_a/b/a-I"/>
</dbReference>
<comment type="similarity">
    <text evidence="2">Belongs to the phosphohexose mutase family.</text>
</comment>
<dbReference type="Proteomes" id="UP000176504">
    <property type="component" value="Unassembled WGS sequence"/>
</dbReference>
<keyword evidence="6" id="KW-0413">Isomerase</keyword>
<dbReference type="InterPro" id="IPR005843">
    <property type="entry name" value="A-D-PHexomutase_C"/>
</dbReference>
<feature type="domain" description="Alpha-D-phosphohexomutase C-terminal" evidence="7">
    <location>
        <begin position="369"/>
        <end position="446"/>
    </location>
</feature>
<evidence type="ECO:0000256" key="5">
    <source>
        <dbReference type="ARBA" id="ARBA00022842"/>
    </source>
</evidence>
<reference evidence="11 12" key="1">
    <citation type="journal article" date="2016" name="Nat. Commun.">
        <title>Thousands of microbial genomes shed light on interconnected biogeochemical processes in an aquifer system.</title>
        <authorList>
            <person name="Anantharaman K."/>
            <person name="Brown C.T."/>
            <person name="Hug L.A."/>
            <person name="Sharon I."/>
            <person name="Castelle C.J."/>
            <person name="Probst A.J."/>
            <person name="Thomas B.C."/>
            <person name="Singh A."/>
            <person name="Wilkins M.J."/>
            <person name="Karaoz U."/>
            <person name="Brodie E.L."/>
            <person name="Williams K.H."/>
            <person name="Hubbard S.S."/>
            <person name="Banfield J.F."/>
        </authorList>
    </citation>
    <scope>NUCLEOTIDE SEQUENCE [LARGE SCALE GENOMIC DNA]</scope>
</reference>
<dbReference type="InterPro" id="IPR036900">
    <property type="entry name" value="A-D-PHexomutase_C_sf"/>
</dbReference>
<proteinExistence type="inferred from homology"/>
<dbReference type="PANTHER" id="PTHR43771:SF2">
    <property type="entry name" value="PHOSPHOMANNOMUTASE_PHOSPHOGLUCOMUTASE"/>
    <property type="match status" value="1"/>
</dbReference>
<dbReference type="GO" id="GO:0046872">
    <property type="term" value="F:metal ion binding"/>
    <property type="evidence" value="ECO:0007669"/>
    <property type="project" value="UniProtKB-KW"/>
</dbReference>
<dbReference type="Pfam" id="PF00408">
    <property type="entry name" value="PGM_PMM_IV"/>
    <property type="match status" value="1"/>
</dbReference>
<dbReference type="Gene3D" id="3.40.120.10">
    <property type="entry name" value="Alpha-D-Glucose-1,6-Bisphosphate, subunit A, domain 3"/>
    <property type="match status" value="3"/>
</dbReference>
<dbReference type="GO" id="GO:0016868">
    <property type="term" value="F:intramolecular phosphotransferase activity"/>
    <property type="evidence" value="ECO:0007669"/>
    <property type="project" value="InterPro"/>
</dbReference>
<evidence type="ECO:0000256" key="4">
    <source>
        <dbReference type="ARBA" id="ARBA00022723"/>
    </source>
</evidence>
<dbReference type="InterPro" id="IPR005846">
    <property type="entry name" value="A-D-PHexomutase_a/b/a-III"/>
</dbReference>
<evidence type="ECO:0000259" key="10">
    <source>
        <dbReference type="Pfam" id="PF02880"/>
    </source>
</evidence>
<evidence type="ECO:0000256" key="3">
    <source>
        <dbReference type="ARBA" id="ARBA00022553"/>
    </source>
</evidence>
<organism evidence="11 12">
    <name type="scientific">candidate division WWE3 bacterium RIFCSPLOWO2_01_FULL_41_18</name>
    <dbReference type="NCBI Taxonomy" id="1802625"/>
    <lineage>
        <taxon>Bacteria</taxon>
        <taxon>Katanobacteria</taxon>
    </lineage>
</organism>
<dbReference type="PANTHER" id="PTHR43771">
    <property type="entry name" value="PHOSPHOMANNOMUTASE"/>
    <property type="match status" value="1"/>
</dbReference>
<dbReference type="Pfam" id="PF02878">
    <property type="entry name" value="PGM_PMM_I"/>
    <property type="match status" value="1"/>
</dbReference>
<dbReference type="SUPFAM" id="SSF53738">
    <property type="entry name" value="Phosphoglucomutase, first 3 domains"/>
    <property type="match status" value="3"/>
</dbReference>
<dbReference type="PRINTS" id="PR00509">
    <property type="entry name" value="PGMPMM"/>
</dbReference>
<feature type="domain" description="Alpha-D-phosphohexomutase alpha/beta/alpha" evidence="8">
    <location>
        <begin position="7"/>
        <end position="137"/>
    </location>
</feature>
<name>A0A1F4VCU7_UNCKA</name>
<dbReference type="SUPFAM" id="SSF55957">
    <property type="entry name" value="Phosphoglucomutase, C-terminal domain"/>
    <property type="match status" value="1"/>
</dbReference>
<evidence type="ECO:0000259" key="8">
    <source>
        <dbReference type="Pfam" id="PF02878"/>
    </source>
</evidence>
<dbReference type="Pfam" id="PF02879">
    <property type="entry name" value="PGM_PMM_II"/>
    <property type="match status" value="1"/>
</dbReference>
<gene>
    <name evidence="11" type="ORF">A3A78_03120</name>
</gene>